<protein>
    <submittedName>
        <fullName evidence="2">Uncharacterized protein</fullName>
    </submittedName>
</protein>
<dbReference type="EMBL" id="BJHW01000001">
    <property type="protein sequence ID" value="GDY56186.1"/>
    <property type="molecule type" value="Genomic_DNA"/>
</dbReference>
<sequence length="100" mass="10542">MPCAPWDTGAPPEYSRLISSAVRRTSGSRERSSSALTTTFGADTEQAATTRPSAPRMGAPTQLIDSSWPPKSVAQPWSRTVASSLRNAAAFGVERGVYAG</sequence>
<gene>
    <name evidence="2" type="ORF">SVIO_068090</name>
</gene>
<feature type="compositionally biased region" description="Polar residues" evidence="1">
    <location>
        <begin position="35"/>
        <end position="52"/>
    </location>
</feature>
<feature type="region of interest" description="Disordered" evidence="1">
    <location>
        <begin position="21"/>
        <end position="72"/>
    </location>
</feature>
<accession>A0A4D4LAF9</accession>
<dbReference type="AlphaFoldDB" id="A0A4D4LAF9"/>
<keyword evidence="3" id="KW-1185">Reference proteome</keyword>
<proteinExistence type="predicted"/>
<name>A0A4D4LAF9_STRVO</name>
<organism evidence="2 3">
    <name type="scientific">Streptomyces violaceusniger</name>
    <dbReference type="NCBI Taxonomy" id="68280"/>
    <lineage>
        <taxon>Bacteria</taxon>
        <taxon>Bacillati</taxon>
        <taxon>Actinomycetota</taxon>
        <taxon>Actinomycetes</taxon>
        <taxon>Kitasatosporales</taxon>
        <taxon>Streptomycetaceae</taxon>
        <taxon>Streptomyces</taxon>
        <taxon>Streptomyces violaceusniger group</taxon>
    </lineage>
</organism>
<evidence type="ECO:0000313" key="3">
    <source>
        <dbReference type="Proteomes" id="UP000301309"/>
    </source>
</evidence>
<reference evidence="2 3" key="1">
    <citation type="journal article" date="2020" name="Int. J. Syst. Evol. Microbiol.">
        <title>Reclassification of Streptomyces castelarensis and Streptomyces sporoclivatus as later heterotypic synonyms of Streptomyces antimycoticus.</title>
        <authorList>
            <person name="Komaki H."/>
            <person name="Tamura T."/>
        </authorList>
    </citation>
    <scope>NUCLEOTIDE SEQUENCE [LARGE SCALE GENOMIC DNA]</scope>
    <source>
        <strain evidence="2 3">NBRC 13459</strain>
    </source>
</reference>
<comment type="caution">
    <text evidence="2">The sequence shown here is derived from an EMBL/GenBank/DDBJ whole genome shotgun (WGS) entry which is preliminary data.</text>
</comment>
<evidence type="ECO:0000313" key="2">
    <source>
        <dbReference type="EMBL" id="GDY56186.1"/>
    </source>
</evidence>
<dbReference type="Proteomes" id="UP000301309">
    <property type="component" value="Unassembled WGS sequence"/>
</dbReference>
<evidence type="ECO:0000256" key="1">
    <source>
        <dbReference type="SAM" id="MobiDB-lite"/>
    </source>
</evidence>